<evidence type="ECO:0000256" key="1">
    <source>
        <dbReference type="SAM" id="MobiDB-lite"/>
    </source>
</evidence>
<protein>
    <submittedName>
        <fullName evidence="2">Uncharacterized protein</fullName>
    </submittedName>
</protein>
<reference evidence="2 3" key="1">
    <citation type="submission" date="2021-06" db="EMBL/GenBank/DDBJ databases">
        <title>Caerostris extrusa draft genome.</title>
        <authorList>
            <person name="Kono N."/>
            <person name="Arakawa K."/>
        </authorList>
    </citation>
    <scope>NUCLEOTIDE SEQUENCE [LARGE SCALE GENOMIC DNA]</scope>
</reference>
<evidence type="ECO:0000313" key="3">
    <source>
        <dbReference type="Proteomes" id="UP001054945"/>
    </source>
</evidence>
<dbReference type="EMBL" id="BPLR01020874">
    <property type="protein sequence ID" value="GIX83538.1"/>
    <property type="molecule type" value="Genomic_DNA"/>
</dbReference>
<organism evidence="2 3">
    <name type="scientific">Caerostris extrusa</name>
    <name type="common">Bark spider</name>
    <name type="synonym">Caerostris bankana</name>
    <dbReference type="NCBI Taxonomy" id="172846"/>
    <lineage>
        <taxon>Eukaryota</taxon>
        <taxon>Metazoa</taxon>
        <taxon>Ecdysozoa</taxon>
        <taxon>Arthropoda</taxon>
        <taxon>Chelicerata</taxon>
        <taxon>Arachnida</taxon>
        <taxon>Araneae</taxon>
        <taxon>Araneomorphae</taxon>
        <taxon>Entelegynae</taxon>
        <taxon>Araneoidea</taxon>
        <taxon>Araneidae</taxon>
        <taxon>Caerostris</taxon>
    </lineage>
</organism>
<name>A0AAV4NI57_CAEEX</name>
<gene>
    <name evidence="2" type="ORF">CEXT_216931</name>
</gene>
<feature type="region of interest" description="Disordered" evidence="1">
    <location>
        <begin position="1"/>
        <end position="24"/>
    </location>
</feature>
<keyword evidence="3" id="KW-1185">Reference proteome</keyword>
<feature type="region of interest" description="Disordered" evidence="1">
    <location>
        <begin position="74"/>
        <end position="99"/>
    </location>
</feature>
<comment type="caution">
    <text evidence="2">The sequence shown here is derived from an EMBL/GenBank/DDBJ whole genome shotgun (WGS) entry which is preliminary data.</text>
</comment>
<dbReference type="AlphaFoldDB" id="A0AAV4NI57"/>
<dbReference type="Proteomes" id="UP001054945">
    <property type="component" value="Unassembled WGS sequence"/>
</dbReference>
<sequence>MKINRHPDLHRLKVPVTSPQQQQKKNCNISYKYSQNKLLEQKNSFSGRDLSRTRGRFSIVSVFTRLTKERRAFGNNKCKSTEKKSGTSSSSPPPFFFFW</sequence>
<feature type="compositionally biased region" description="Basic and acidic residues" evidence="1">
    <location>
        <begin position="1"/>
        <end position="11"/>
    </location>
</feature>
<accession>A0AAV4NI57</accession>
<proteinExistence type="predicted"/>
<evidence type="ECO:0000313" key="2">
    <source>
        <dbReference type="EMBL" id="GIX83538.1"/>
    </source>
</evidence>